<sequence length="471" mass="51672">MLCPHTDRLGLPESTNTMSISHSTPITGFAGFNLVPSVQRGIAAAGFVEPRPIQAQTIPSALKGCDILGLAQTGTGKTAAFALPILDHLLATRTPGPRALIVAPTRELASQINDDIRTLGRFTPLKTATLFGGVSIRPQRQALRTRPDILVACPGRLLDLFEQGAVQLSHIEILVLDEADHMFDMGFLPDIRRILAALPSTRQNLLFSATMPAAIRTLAKQTLQTPHVVELTHSKPASTIEHALYEIGQNQKIDLLQRLLGEDDFVAAIVFTRTKHRAKRLAQQLSRSGRRATSLQGNMTQNQRDRAMDGFRNHHFDILVATDIAARGLDVEQVSHVINFDMPATPDAYTHRIGRTGRSEREGKAYTFVSAEDDALVRAVERRIGAAIPRLTMEGIESVPFAAGRSNDPVPSSQPRRRAPGTGGQHRPSKPRSHSSPSRDANRRRPRSRRTQAEPEVFKASSREPLSSCYL</sequence>
<evidence type="ECO:0000256" key="5">
    <source>
        <dbReference type="ARBA" id="ARBA00038437"/>
    </source>
</evidence>
<keyword evidence="4" id="KW-0067">ATP-binding</keyword>
<evidence type="ECO:0000259" key="9">
    <source>
        <dbReference type="PROSITE" id="PS51194"/>
    </source>
</evidence>
<dbReference type="SMART" id="SM00487">
    <property type="entry name" value="DEXDc"/>
    <property type="match status" value="1"/>
</dbReference>
<evidence type="ECO:0000256" key="2">
    <source>
        <dbReference type="ARBA" id="ARBA00022801"/>
    </source>
</evidence>
<dbReference type="Pfam" id="PF00270">
    <property type="entry name" value="DEAD"/>
    <property type="match status" value="1"/>
</dbReference>
<dbReference type="Pfam" id="PF00271">
    <property type="entry name" value="Helicase_C"/>
    <property type="match status" value="1"/>
</dbReference>
<dbReference type="InterPro" id="IPR044742">
    <property type="entry name" value="DEAD/DEAH_RhlB"/>
</dbReference>
<reference evidence="11 12" key="1">
    <citation type="journal article" date="2014" name="Nature">
        <title>An environmental bacterial taxon with a large and distinct metabolic repertoire.</title>
        <authorList>
            <person name="Wilson M.C."/>
            <person name="Mori T."/>
            <person name="Ruckert C."/>
            <person name="Uria A.R."/>
            <person name="Helf M.J."/>
            <person name="Takada K."/>
            <person name="Gernert C."/>
            <person name="Steffens U.A."/>
            <person name="Heycke N."/>
            <person name="Schmitt S."/>
            <person name="Rinke C."/>
            <person name="Helfrich E.J."/>
            <person name="Brachmann A.O."/>
            <person name="Gurgui C."/>
            <person name="Wakimoto T."/>
            <person name="Kracht M."/>
            <person name="Crusemann M."/>
            <person name="Hentschel U."/>
            <person name="Abe I."/>
            <person name="Matsunaga S."/>
            <person name="Kalinowski J."/>
            <person name="Takeyama H."/>
            <person name="Piel J."/>
        </authorList>
    </citation>
    <scope>NUCLEOTIDE SEQUENCE [LARGE SCALE GENOMIC DNA]</scope>
    <source>
        <strain evidence="12">TSY2</strain>
    </source>
</reference>
<dbReference type="InterPro" id="IPR027417">
    <property type="entry name" value="P-loop_NTPase"/>
</dbReference>
<evidence type="ECO:0000259" key="10">
    <source>
        <dbReference type="PROSITE" id="PS51195"/>
    </source>
</evidence>
<dbReference type="PROSITE" id="PS51192">
    <property type="entry name" value="HELICASE_ATP_BIND_1"/>
    <property type="match status" value="1"/>
</dbReference>
<feature type="domain" description="Helicase C-terminal" evidence="9">
    <location>
        <begin position="254"/>
        <end position="399"/>
    </location>
</feature>
<proteinExistence type="inferred from homology"/>
<feature type="short sequence motif" description="Q motif" evidence="6">
    <location>
        <begin position="27"/>
        <end position="55"/>
    </location>
</feature>
<comment type="similarity">
    <text evidence="5">Belongs to the DEAD box helicase family.</text>
</comment>
<name>W4M8M0_9BACT</name>
<evidence type="ECO:0000313" key="11">
    <source>
        <dbReference type="EMBL" id="ETX05977.1"/>
    </source>
</evidence>
<feature type="domain" description="DEAD-box RNA helicase Q" evidence="10">
    <location>
        <begin position="27"/>
        <end position="55"/>
    </location>
</feature>
<dbReference type="AlphaFoldDB" id="W4M8M0"/>
<dbReference type="InterPro" id="IPR014001">
    <property type="entry name" value="Helicase_ATP-bd"/>
</dbReference>
<evidence type="ECO:0000313" key="12">
    <source>
        <dbReference type="Proteomes" id="UP000019140"/>
    </source>
</evidence>
<evidence type="ECO:0000256" key="6">
    <source>
        <dbReference type="PROSITE-ProRule" id="PRU00552"/>
    </source>
</evidence>
<dbReference type="GO" id="GO:0003724">
    <property type="term" value="F:RNA helicase activity"/>
    <property type="evidence" value="ECO:0007669"/>
    <property type="project" value="InterPro"/>
</dbReference>
<organism evidence="11 12">
    <name type="scientific">Candidatus Entotheonella gemina</name>
    <dbReference type="NCBI Taxonomy" id="1429439"/>
    <lineage>
        <taxon>Bacteria</taxon>
        <taxon>Pseudomonadati</taxon>
        <taxon>Nitrospinota/Tectimicrobiota group</taxon>
        <taxon>Candidatus Tectimicrobiota</taxon>
        <taxon>Candidatus Entotheonellia</taxon>
        <taxon>Candidatus Entotheonellales</taxon>
        <taxon>Candidatus Entotheonellaceae</taxon>
        <taxon>Candidatus Entotheonella</taxon>
    </lineage>
</organism>
<evidence type="ECO:0000256" key="7">
    <source>
        <dbReference type="SAM" id="MobiDB-lite"/>
    </source>
</evidence>
<evidence type="ECO:0000256" key="3">
    <source>
        <dbReference type="ARBA" id="ARBA00022806"/>
    </source>
</evidence>
<dbReference type="CDD" id="cd00268">
    <property type="entry name" value="DEADc"/>
    <property type="match status" value="1"/>
</dbReference>
<dbReference type="Gene3D" id="3.40.50.300">
    <property type="entry name" value="P-loop containing nucleotide triphosphate hydrolases"/>
    <property type="match status" value="2"/>
</dbReference>
<evidence type="ECO:0008006" key="13">
    <source>
        <dbReference type="Google" id="ProtNLM"/>
    </source>
</evidence>
<dbReference type="HOGENOM" id="CLU_003041_28_3_7"/>
<keyword evidence="1" id="KW-0547">Nucleotide-binding</keyword>
<evidence type="ECO:0000256" key="1">
    <source>
        <dbReference type="ARBA" id="ARBA00022741"/>
    </source>
</evidence>
<dbReference type="InterPro" id="IPR050079">
    <property type="entry name" value="DEAD_box_RNA_helicase"/>
</dbReference>
<dbReference type="PROSITE" id="PS51194">
    <property type="entry name" value="HELICASE_CTER"/>
    <property type="match status" value="1"/>
</dbReference>
<keyword evidence="3" id="KW-0347">Helicase</keyword>
<dbReference type="InterPro" id="IPR011545">
    <property type="entry name" value="DEAD/DEAH_box_helicase_dom"/>
</dbReference>
<dbReference type="PANTHER" id="PTHR47959:SF13">
    <property type="entry name" value="ATP-DEPENDENT RNA HELICASE RHLE"/>
    <property type="match status" value="1"/>
</dbReference>
<dbReference type="CDD" id="cd18787">
    <property type="entry name" value="SF2_C_DEAD"/>
    <property type="match status" value="1"/>
</dbReference>
<feature type="domain" description="Helicase ATP-binding" evidence="8">
    <location>
        <begin position="58"/>
        <end position="229"/>
    </location>
</feature>
<dbReference type="GO" id="GO:0005524">
    <property type="term" value="F:ATP binding"/>
    <property type="evidence" value="ECO:0007669"/>
    <property type="project" value="UniProtKB-KW"/>
</dbReference>
<dbReference type="PATRIC" id="fig|1429439.4.peg.3377"/>
<dbReference type="SUPFAM" id="SSF52540">
    <property type="entry name" value="P-loop containing nucleoside triphosphate hydrolases"/>
    <property type="match status" value="1"/>
</dbReference>
<dbReference type="GO" id="GO:0003676">
    <property type="term" value="F:nucleic acid binding"/>
    <property type="evidence" value="ECO:0007669"/>
    <property type="project" value="InterPro"/>
</dbReference>
<dbReference type="PANTHER" id="PTHR47959">
    <property type="entry name" value="ATP-DEPENDENT RNA HELICASE RHLE-RELATED"/>
    <property type="match status" value="1"/>
</dbReference>
<dbReference type="EMBL" id="AZHX01000814">
    <property type="protein sequence ID" value="ETX05977.1"/>
    <property type="molecule type" value="Genomic_DNA"/>
</dbReference>
<keyword evidence="2" id="KW-0378">Hydrolase</keyword>
<dbReference type="GO" id="GO:0016787">
    <property type="term" value="F:hydrolase activity"/>
    <property type="evidence" value="ECO:0007669"/>
    <property type="project" value="UniProtKB-KW"/>
</dbReference>
<evidence type="ECO:0000256" key="4">
    <source>
        <dbReference type="ARBA" id="ARBA00022840"/>
    </source>
</evidence>
<dbReference type="GO" id="GO:0005829">
    <property type="term" value="C:cytosol"/>
    <property type="evidence" value="ECO:0007669"/>
    <property type="project" value="TreeGrafter"/>
</dbReference>
<dbReference type="Proteomes" id="UP000019140">
    <property type="component" value="Unassembled WGS sequence"/>
</dbReference>
<accession>W4M8M0</accession>
<dbReference type="SMART" id="SM00490">
    <property type="entry name" value="HELICc"/>
    <property type="match status" value="1"/>
</dbReference>
<feature type="region of interest" description="Disordered" evidence="7">
    <location>
        <begin position="401"/>
        <end position="471"/>
    </location>
</feature>
<dbReference type="PROSITE" id="PS51195">
    <property type="entry name" value="Q_MOTIF"/>
    <property type="match status" value="1"/>
</dbReference>
<comment type="caution">
    <text evidence="11">The sequence shown here is derived from an EMBL/GenBank/DDBJ whole genome shotgun (WGS) entry which is preliminary data.</text>
</comment>
<dbReference type="InterPro" id="IPR014014">
    <property type="entry name" value="RNA_helicase_DEAD_Q_motif"/>
</dbReference>
<evidence type="ECO:0000259" key="8">
    <source>
        <dbReference type="PROSITE" id="PS51192"/>
    </source>
</evidence>
<gene>
    <name evidence="11" type="ORF">ETSY2_19850</name>
</gene>
<keyword evidence="12" id="KW-1185">Reference proteome</keyword>
<protein>
    <recommendedName>
        <fullName evidence="13">RNA helicase</fullName>
    </recommendedName>
</protein>
<dbReference type="InterPro" id="IPR001650">
    <property type="entry name" value="Helicase_C-like"/>
</dbReference>